<accession>A0A8T2SCV1</accession>
<evidence type="ECO:0000313" key="3">
    <source>
        <dbReference type="Proteomes" id="UP000825935"/>
    </source>
</evidence>
<keyword evidence="3" id="KW-1185">Reference proteome</keyword>
<dbReference type="AlphaFoldDB" id="A0A8T2SCV1"/>
<proteinExistence type="predicted"/>
<protein>
    <submittedName>
        <fullName evidence="2">Uncharacterized protein</fullName>
    </submittedName>
</protein>
<dbReference type="Proteomes" id="UP000825935">
    <property type="component" value="Chromosome 21"/>
</dbReference>
<organism evidence="2 3">
    <name type="scientific">Ceratopteris richardii</name>
    <name type="common">Triangle waterfern</name>
    <dbReference type="NCBI Taxonomy" id="49495"/>
    <lineage>
        <taxon>Eukaryota</taxon>
        <taxon>Viridiplantae</taxon>
        <taxon>Streptophyta</taxon>
        <taxon>Embryophyta</taxon>
        <taxon>Tracheophyta</taxon>
        <taxon>Polypodiopsida</taxon>
        <taxon>Polypodiidae</taxon>
        <taxon>Polypodiales</taxon>
        <taxon>Pteridineae</taxon>
        <taxon>Pteridaceae</taxon>
        <taxon>Parkerioideae</taxon>
        <taxon>Ceratopteris</taxon>
    </lineage>
</organism>
<gene>
    <name evidence="2" type="ORF">KP509_21G072700</name>
</gene>
<dbReference type="EMBL" id="CM035426">
    <property type="protein sequence ID" value="KAH7315981.1"/>
    <property type="molecule type" value="Genomic_DNA"/>
</dbReference>
<name>A0A8T2SCV1_CERRI</name>
<evidence type="ECO:0000256" key="1">
    <source>
        <dbReference type="SAM" id="MobiDB-lite"/>
    </source>
</evidence>
<reference evidence="2" key="1">
    <citation type="submission" date="2021-08" db="EMBL/GenBank/DDBJ databases">
        <title>WGS assembly of Ceratopteris richardii.</title>
        <authorList>
            <person name="Marchant D.B."/>
            <person name="Chen G."/>
            <person name="Jenkins J."/>
            <person name="Shu S."/>
            <person name="Leebens-Mack J."/>
            <person name="Grimwood J."/>
            <person name="Schmutz J."/>
            <person name="Soltis P."/>
            <person name="Soltis D."/>
            <person name="Chen Z.-H."/>
        </authorList>
    </citation>
    <scope>NUCLEOTIDE SEQUENCE</scope>
    <source>
        <strain evidence="2">Whitten #5841</strain>
        <tissue evidence="2">Leaf</tissue>
    </source>
</reference>
<feature type="region of interest" description="Disordered" evidence="1">
    <location>
        <begin position="16"/>
        <end position="40"/>
    </location>
</feature>
<evidence type="ECO:0000313" key="2">
    <source>
        <dbReference type="EMBL" id="KAH7315981.1"/>
    </source>
</evidence>
<comment type="caution">
    <text evidence="2">The sequence shown here is derived from an EMBL/GenBank/DDBJ whole genome shotgun (WGS) entry which is preliminary data.</text>
</comment>
<sequence>MAATIKVRDIQYSIEEGQELRAREGPKSSPPIPREDYNSDAHWRSGHIMSCRELGRSGTLSLTHEPWTKENR</sequence>